<dbReference type="InterPro" id="IPR012902">
    <property type="entry name" value="N_methyl_site"/>
</dbReference>
<reference evidence="2" key="1">
    <citation type="submission" date="2019-08" db="EMBL/GenBank/DDBJ databases">
        <authorList>
            <person name="Kucharzyk K."/>
            <person name="Murdoch R.W."/>
            <person name="Higgins S."/>
            <person name="Loffler F."/>
        </authorList>
    </citation>
    <scope>NUCLEOTIDE SEQUENCE</scope>
</reference>
<protein>
    <recommendedName>
        <fullName evidence="3">Prepilin-type N-terminal cleavage/methylation domain-containing protein</fullName>
    </recommendedName>
</protein>
<dbReference type="AlphaFoldDB" id="A0A644XSI6"/>
<proteinExistence type="predicted"/>
<keyword evidence="1" id="KW-1133">Transmembrane helix</keyword>
<feature type="transmembrane region" description="Helical" evidence="1">
    <location>
        <begin position="31"/>
        <end position="52"/>
    </location>
</feature>
<dbReference type="Pfam" id="PF07963">
    <property type="entry name" value="N_methyl"/>
    <property type="match status" value="1"/>
</dbReference>
<accession>A0A644XSI6</accession>
<evidence type="ECO:0008006" key="3">
    <source>
        <dbReference type="Google" id="ProtNLM"/>
    </source>
</evidence>
<gene>
    <name evidence="2" type="ORF">SDC9_63478</name>
</gene>
<keyword evidence="1" id="KW-0472">Membrane</keyword>
<comment type="caution">
    <text evidence="2">The sequence shown here is derived from an EMBL/GenBank/DDBJ whole genome shotgun (WGS) entry which is preliminary data.</text>
</comment>
<organism evidence="2">
    <name type="scientific">bioreactor metagenome</name>
    <dbReference type="NCBI Taxonomy" id="1076179"/>
    <lineage>
        <taxon>unclassified sequences</taxon>
        <taxon>metagenomes</taxon>
        <taxon>ecological metagenomes</taxon>
    </lineage>
</organism>
<name>A0A644XSI6_9ZZZZ</name>
<evidence type="ECO:0000313" key="2">
    <source>
        <dbReference type="EMBL" id="MPM17094.1"/>
    </source>
</evidence>
<sequence>MHEWKRGCCSVQKNNLKNSLRNESGMTLVELLASIALLSVVLSLVGAVHLFGQKQYLAQSYSAGQSNDFAYTMSVISKEVRKTSFADVTVSESESGDAILTVDAEAFSQQGEQLVKNNDQVLADGVADFTVELNATEKSVAIVLKSPEKEYQTKIYLRR</sequence>
<keyword evidence="1" id="KW-0812">Transmembrane</keyword>
<evidence type="ECO:0000256" key="1">
    <source>
        <dbReference type="SAM" id="Phobius"/>
    </source>
</evidence>
<dbReference type="NCBIfam" id="TIGR02532">
    <property type="entry name" value="IV_pilin_GFxxxE"/>
    <property type="match status" value="1"/>
</dbReference>
<dbReference type="EMBL" id="VSSQ01002732">
    <property type="protein sequence ID" value="MPM17094.1"/>
    <property type="molecule type" value="Genomic_DNA"/>
</dbReference>
<dbReference type="PROSITE" id="PS00409">
    <property type="entry name" value="PROKAR_NTER_METHYL"/>
    <property type="match status" value="1"/>
</dbReference>